<dbReference type="InterPro" id="IPR006683">
    <property type="entry name" value="Thioestr_dom"/>
</dbReference>
<dbReference type="RefSeq" id="WP_357788203.1">
    <property type="nucleotide sequence ID" value="NZ_JBFAKC010000016.1"/>
</dbReference>
<dbReference type="InterPro" id="IPR029069">
    <property type="entry name" value="HotDog_dom_sf"/>
</dbReference>
<evidence type="ECO:0000313" key="3">
    <source>
        <dbReference type="Proteomes" id="UP001551695"/>
    </source>
</evidence>
<dbReference type="EMBL" id="JBFAKC010000016">
    <property type="protein sequence ID" value="MEV0711633.1"/>
    <property type="molecule type" value="Genomic_DNA"/>
</dbReference>
<proteinExistence type="predicted"/>
<sequence length="258" mass="27259">MTSVPSSLDRQRGQIIRELAFVTRRVGDELHGTAEITPEMHVPGTNVLRTSVLATWADIVAGLLASLVMGPRVPVTLELDVNLYRPAPSAGTVHAVGKVVKVGRSVFVAEFEFTVDGDPIAVGAASFMVAPNPDVHLPPKLSIELPPTPDRLPVPLAERARCERVSPGTALLPHSIEALNASDTINGGLIALAAEEAVLSLAPGDSLSFLGLRYLLGARVGPVIASARLHEGLGRVELRDTGNDNRLTTLATARTFGR</sequence>
<dbReference type="Proteomes" id="UP001551695">
    <property type="component" value="Unassembled WGS sequence"/>
</dbReference>
<keyword evidence="3" id="KW-1185">Reference proteome</keyword>
<reference evidence="2 3" key="1">
    <citation type="submission" date="2024-06" db="EMBL/GenBank/DDBJ databases">
        <title>The Natural Products Discovery Center: Release of the First 8490 Sequenced Strains for Exploring Actinobacteria Biosynthetic Diversity.</title>
        <authorList>
            <person name="Kalkreuter E."/>
            <person name="Kautsar S.A."/>
            <person name="Yang D."/>
            <person name="Bader C.D."/>
            <person name="Teijaro C.N."/>
            <person name="Fluegel L."/>
            <person name="Davis C.M."/>
            <person name="Simpson J.R."/>
            <person name="Lauterbach L."/>
            <person name="Steele A.D."/>
            <person name="Gui C."/>
            <person name="Meng S."/>
            <person name="Li G."/>
            <person name="Viehrig K."/>
            <person name="Ye F."/>
            <person name="Su P."/>
            <person name="Kiefer A.F."/>
            <person name="Nichols A."/>
            <person name="Cepeda A.J."/>
            <person name="Yan W."/>
            <person name="Fan B."/>
            <person name="Jiang Y."/>
            <person name="Adhikari A."/>
            <person name="Zheng C.-J."/>
            <person name="Schuster L."/>
            <person name="Cowan T.M."/>
            <person name="Smanski M.J."/>
            <person name="Chevrette M.G."/>
            <person name="De Carvalho L.P.S."/>
            <person name="Shen B."/>
        </authorList>
    </citation>
    <scope>NUCLEOTIDE SEQUENCE [LARGE SCALE GENOMIC DNA]</scope>
    <source>
        <strain evidence="2 3">NPDC050403</strain>
    </source>
</reference>
<name>A0ABV3G1Z5_9NOCA</name>
<dbReference type="Gene3D" id="3.10.129.10">
    <property type="entry name" value="Hotdog Thioesterase"/>
    <property type="match status" value="1"/>
</dbReference>
<gene>
    <name evidence="2" type="ORF">AB0I48_29155</name>
</gene>
<dbReference type="Pfam" id="PF03061">
    <property type="entry name" value="4HBT"/>
    <property type="match status" value="1"/>
</dbReference>
<evidence type="ECO:0000313" key="2">
    <source>
        <dbReference type="EMBL" id="MEV0711633.1"/>
    </source>
</evidence>
<organism evidence="2 3">
    <name type="scientific">Nocardia aurea</name>
    <dbReference type="NCBI Taxonomy" id="2144174"/>
    <lineage>
        <taxon>Bacteria</taxon>
        <taxon>Bacillati</taxon>
        <taxon>Actinomycetota</taxon>
        <taxon>Actinomycetes</taxon>
        <taxon>Mycobacteriales</taxon>
        <taxon>Nocardiaceae</taxon>
        <taxon>Nocardia</taxon>
    </lineage>
</organism>
<dbReference type="PANTHER" id="PTHR43240:SF5">
    <property type="entry name" value="1,4-DIHYDROXY-2-NAPHTHOYL-COA THIOESTERASE 1"/>
    <property type="match status" value="1"/>
</dbReference>
<dbReference type="SUPFAM" id="SSF54637">
    <property type="entry name" value="Thioesterase/thiol ester dehydrase-isomerase"/>
    <property type="match status" value="1"/>
</dbReference>
<protein>
    <submittedName>
        <fullName evidence="2">Hotdog domain-containing protein</fullName>
    </submittedName>
</protein>
<accession>A0ABV3G1Z5</accession>
<dbReference type="PANTHER" id="PTHR43240">
    <property type="entry name" value="1,4-DIHYDROXY-2-NAPHTHOYL-COA THIOESTERASE 1"/>
    <property type="match status" value="1"/>
</dbReference>
<comment type="caution">
    <text evidence="2">The sequence shown here is derived from an EMBL/GenBank/DDBJ whole genome shotgun (WGS) entry which is preliminary data.</text>
</comment>
<evidence type="ECO:0000259" key="1">
    <source>
        <dbReference type="Pfam" id="PF03061"/>
    </source>
</evidence>
<dbReference type="CDD" id="cd03443">
    <property type="entry name" value="PaaI_thioesterase"/>
    <property type="match status" value="1"/>
</dbReference>
<feature type="domain" description="Thioesterase" evidence="1">
    <location>
        <begin position="52"/>
        <end position="118"/>
    </location>
</feature>